<reference evidence="2 3" key="1">
    <citation type="journal article" date="2022" name="Front. Microbiol.">
        <title>High genomic differentiation and limited gene flow indicate recent cryptic speciation within the genus Laspinema (cyanobacteria).</title>
        <authorList>
            <person name="Stanojkovic A."/>
            <person name="Skoupy S."/>
            <person name="Skaloud P."/>
            <person name="Dvorak P."/>
        </authorList>
    </citation>
    <scope>NUCLEOTIDE SEQUENCE [LARGE SCALE GENOMIC DNA]</scope>
    <source>
        <strain evidence="2 3">D3b</strain>
    </source>
</reference>
<evidence type="ECO:0000256" key="1">
    <source>
        <dbReference type="SAM" id="Phobius"/>
    </source>
</evidence>
<dbReference type="EMBL" id="JAMXFA010000005">
    <property type="protein sequence ID" value="MCT7977123.1"/>
    <property type="molecule type" value="Genomic_DNA"/>
</dbReference>
<accession>A0ABT2N357</accession>
<dbReference type="RefSeq" id="WP_261234775.1">
    <property type="nucleotide sequence ID" value="NZ_JAMXFA010000005.1"/>
</dbReference>
<evidence type="ECO:0000313" key="3">
    <source>
        <dbReference type="Proteomes" id="UP001525961"/>
    </source>
</evidence>
<protein>
    <submittedName>
        <fullName evidence="2">Uncharacterized protein</fullName>
    </submittedName>
</protein>
<proteinExistence type="predicted"/>
<evidence type="ECO:0000313" key="2">
    <source>
        <dbReference type="EMBL" id="MCT7977123.1"/>
    </source>
</evidence>
<gene>
    <name evidence="2" type="ORF">NG792_05215</name>
</gene>
<keyword evidence="1" id="KW-0472">Membrane</keyword>
<comment type="caution">
    <text evidence="2">The sequence shown here is derived from an EMBL/GenBank/DDBJ whole genome shotgun (WGS) entry which is preliminary data.</text>
</comment>
<keyword evidence="1" id="KW-0812">Transmembrane</keyword>
<keyword evidence="1" id="KW-1133">Transmembrane helix</keyword>
<name>A0ABT2N357_9CYAN</name>
<sequence length="52" mass="5733">MDTKSGGQSSVLRLALFIGALSVSLYPTGCSYTDKREPRGVLEEFWAIASWH</sequence>
<feature type="transmembrane region" description="Helical" evidence="1">
    <location>
        <begin position="12"/>
        <end position="29"/>
    </location>
</feature>
<organism evidence="2 3">
    <name type="scientific">Laspinema olomoucense D3b</name>
    <dbReference type="NCBI Taxonomy" id="2953688"/>
    <lineage>
        <taxon>Bacteria</taxon>
        <taxon>Bacillati</taxon>
        <taxon>Cyanobacteriota</taxon>
        <taxon>Cyanophyceae</taxon>
        <taxon>Oscillatoriophycideae</taxon>
        <taxon>Oscillatoriales</taxon>
        <taxon>Laspinemataceae</taxon>
        <taxon>Laspinema</taxon>
        <taxon>Laspinema olomoucense</taxon>
    </lineage>
</organism>
<keyword evidence="3" id="KW-1185">Reference proteome</keyword>
<dbReference type="Proteomes" id="UP001525961">
    <property type="component" value="Unassembled WGS sequence"/>
</dbReference>